<keyword evidence="2" id="KW-0812">Transmembrane</keyword>
<dbReference type="InterPro" id="IPR050739">
    <property type="entry name" value="MFP"/>
</dbReference>
<comment type="caution">
    <text evidence="5">The sequence shown here is derived from an EMBL/GenBank/DDBJ whole genome shotgun (WGS) entry which is preliminary data.</text>
</comment>
<evidence type="ECO:0000256" key="2">
    <source>
        <dbReference type="SAM" id="Phobius"/>
    </source>
</evidence>
<dbReference type="Pfam" id="PF25917">
    <property type="entry name" value="BSH_RND"/>
    <property type="match status" value="1"/>
</dbReference>
<feature type="transmembrane region" description="Helical" evidence="2">
    <location>
        <begin position="31"/>
        <end position="51"/>
    </location>
</feature>
<dbReference type="Proteomes" id="UP001185092">
    <property type="component" value="Unassembled WGS sequence"/>
</dbReference>
<name>A0AAE3XSQ3_9BACT</name>
<dbReference type="Gene3D" id="2.40.30.170">
    <property type="match status" value="1"/>
</dbReference>
<dbReference type="EMBL" id="JAVDQD010000018">
    <property type="protein sequence ID" value="MDR6242073.1"/>
    <property type="molecule type" value="Genomic_DNA"/>
</dbReference>
<dbReference type="Gene3D" id="2.40.50.100">
    <property type="match status" value="1"/>
</dbReference>
<gene>
    <name evidence="5" type="ORF">HNQ88_005160</name>
</gene>
<dbReference type="AlphaFoldDB" id="A0AAE3XSQ3"/>
<dbReference type="InterPro" id="IPR058982">
    <property type="entry name" value="Beta-barrel_AprE"/>
</dbReference>
<keyword evidence="1" id="KW-0175">Coiled coil</keyword>
<dbReference type="PRINTS" id="PR01490">
    <property type="entry name" value="RTXTOXIND"/>
</dbReference>
<dbReference type="RefSeq" id="WP_309943435.1">
    <property type="nucleotide sequence ID" value="NZ_AP025312.1"/>
</dbReference>
<dbReference type="Pfam" id="PF26002">
    <property type="entry name" value="Beta-barrel_AprE"/>
    <property type="match status" value="1"/>
</dbReference>
<evidence type="ECO:0000313" key="5">
    <source>
        <dbReference type="EMBL" id="MDR6242073.1"/>
    </source>
</evidence>
<sequence>MENKEKDIFPVEIVKHTSSYHISTLSKKSQAIYISIVVALLAIIICLPLIYVNVTVQSRGIVRPHGEKVNLVSMVSGKIDKIYISDNQKVKEGDLLISIDDSKLRNKLKFNKQRQSEVGNLLSDLRILIDLEIHGKLVDKIKTVVYNQEWSLLQRQQLEYDHQKAKANQDFLRDSILYAQKVIPQVNFQESKMKRNTLLAKEKILWNQQFSKWASDKEKYEQELDQLASQEQEFEKELEFYQIKAPHSGTVQGLTGIFEGSILMSNQQIAELSPESSLLVECYVSPSDIGMIKIGDEVIMQVDAFDYNQWGTLKGNIKAIYNDVTIRDNTPLFKVHCEMNEEKLTLKNGYEGHVKKGMTMNARFVITERSLFQLLFDKVDDWMNPSRG</sequence>
<keyword evidence="2" id="KW-1133">Transmembrane helix</keyword>
<reference evidence="5" key="1">
    <citation type="submission" date="2023-07" db="EMBL/GenBank/DDBJ databases">
        <title>Genomic Encyclopedia of Type Strains, Phase IV (KMG-IV): sequencing the most valuable type-strain genomes for metagenomic binning, comparative biology and taxonomic classification.</title>
        <authorList>
            <person name="Goeker M."/>
        </authorList>
    </citation>
    <scope>NUCLEOTIDE SEQUENCE</scope>
    <source>
        <strain evidence="5">DSM 26174</strain>
    </source>
</reference>
<dbReference type="PANTHER" id="PTHR30386">
    <property type="entry name" value="MEMBRANE FUSION SUBUNIT OF EMRAB-TOLC MULTIDRUG EFFLUX PUMP"/>
    <property type="match status" value="1"/>
</dbReference>
<protein>
    <submittedName>
        <fullName evidence="5">HlyD family secretion protein</fullName>
    </submittedName>
</protein>
<accession>A0AAE3XSQ3</accession>
<proteinExistence type="predicted"/>
<keyword evidence="6" id="KW-1185">Reference proteome</keyword>
<evidence type="ECO:0000259" key="3">
    <source>
        <dbReference type="Pfam" id="PF25917"/>
    </source>
</evidence>
<organism evidence="5 6">
    <name type="scientific">Aureibacter tunicatorum</name>
    <dbReference type="NCBI Taxonomy" id="866807"/>
    <lineage>
        <taxon>Bacteria</taxon>
        <taxon>Pseudomonadati</taxon>
        <taxon>Bacteroidota</taxon>
        <taxon>Cytophagia</taxon>
        <taxon>Cytophagales</taxon>
        <taxon>Persicobacteraceae</taxon>
        <taxon>Aureibacter</taxon>
    </lineage>
</organism>
<dbReference type="InterPro" id="IPR058625">
    <property type="entry name" value="MdtA-like_BSH"/>
</dbReference>
<evidence type="ECO:0000259" key="4">
    <source>
        <dbReference type="Pfam" id="PF26002"/>
    </source>
</evidence>
<dbReference type="PANTHER" id="PTHR30386:SF28">
    <property type="entry name" value="EXPORTED PROTEIN"/>
    <property type="match status" value="1"/>
</dbReference>
<evidence type="ECO:0000256" key="1">
    <source>
        <dbReference type="SAM" id="Coils"/>
    </source>
</evidence>
<feature type="domain" description="Multidrug resistance protein MdtA-like barrel-sandwich hybrid" evidence="3">
    <location>
        <begin position="67"/>
        <end position="268"/>
    </location>
</feature>
<feature type="domain" description="AprE-like beta-barrel" evidence="4">
    <location>
        <begin position="278"/>
        <end position="364"/>
    </location>
</feature>
<feature type="coiled-coil region" evidence="1">
    <location>
        <begin position="210"/>
        <end position="244"/>
    </location>
</feature>
<keyword evidence="2" id="KW-0472">Membrane</keyword>
<evidence type="ECO:0000313" key="6">
    <source>
        <dbReference type="Proteomes" id="UP001185092"/>
    </source>
</evidence>